<dbReference type="InterPro" id="IPR026992">
    <property type="entry name" value="DIOX_N"/>
</dbReference>
<dbReference type="Proteomes" id="UP000631114">
    <property type="component" value="Unassembled WGS sequence"/>
</dbReference>
<dbReference type="Pfam" id="PF14226">
    <property type="entry name" value="DIOX_N"/>
    <property type="match status" value="1"/>
</dbReference>
<keyword evidence="8" id="KW-1185">Reference proteome</keyword>
<proteinExistence type="inferred from homology"/>
<dbReference type="GO" id="GO:0046872">
    <property type="term" value="F:metal ion binding"/>
    <property type="evidence" value="ECO:0007669"/>
    <property type="project" value="UniProtKB-KW"/>
</dbReference>
<accession>A0A835HRF4</accession>
<evidence type="ECO:0000256" key="1">
    <source>
        <dbReference type="ARBA" id="ARBA00008056"/>
    </source>
</evidence>
<dbReference type="PANTHER" id="PTHR10209:SF776">
    <property type="entry name" value="2OG-FE(II) OXYGENASE FAMILY OXIDOREDUCTASE"/>
    <property type="match status" value="1"/>
</dbReference>
<keyword evidence="3 5" id="KW-0560">Oxidoreductase</keyword>
<evidence type="ECO:0000256" key="2">
    <source>
        <dbReference type="ARBA" id="ARBA00022723"/>
    </source>
</evidence>
<protein>
    <recommendedName>
        <fullName evidence="6">Fe2OG dioxygenase domain-containing protein</fullName>
    </recommendedName>
</protein>
<reference evidence="7 8" key="1">
    <citation type="submission" date="2020-10" db="EMBL/GenBank/DDBJ databases">
        <title>The Coptis chinensis genome and diversification of protoberbering-type alkaloids.</title>
        <authorList>
            <person name="Wang B."/>
            <person name="Shu S."/>
            <person name="Song C."/>
            <person name="Liu Y."/>
        </authorList>
    </citation>
    <scope>NUCLEOTIDE SEQUENCE [LARGE SCALE GENOMIC DNA]</scope>
    <source>
        <strain evidence="7">HL-2020</strain>
        <tissue evidence="7">Leaf</tissue>
    </source>
</reference>
<dbReference type="SUPFAM" id="SSF51197">
    <property type="entry name" value="Clavaminate synthase-like"/>
    <property type="match status" value="1"/>
</dbReference>
<dbReference type="Pfam" id="PF03171">
    <property type="entry name" value="2OG-FeII_Oxy"/>
    <property type="match status" value="1"/>
</dbReference>
<dbReference type="InterPro" id="IPR027443">
    <property type="entry name" value="IPNS-like_sf"/>
</dbReference>
<evidence type="ECO:0000313" key="7">
    <source>
        <dbReference type="EMBL" id="KAF9605615.1"/>
    </source>
</evidence>
<dbReference type="PANTHER" id="PTHR10209">
    <property type="entry name" value="OXIDOREDUCTASE, 2OG-FE II OXYGENASE FAMILY PROTEIN"/>
    <property type="match status" value="1"/>
</dbReference>
<evidence type="ECO:0000256" key="5">
    <source>
        <dbReference type="RuleBase" id="RU003682"/>
    </source>
</evidence>
<evidence type="ECO:0000256" key="3">
    <source>
        <dbReference type="ARBA" id="ARBA00023002"/>
    </source>
</evidence>
<dbReference type="PROSITE" id="PS51471">
    <property type="entry name" value="FE2OG_OXY"/>
    <property type="match status" value="1"/>
</dbReference>
<evidence type="ECO:0000313" key="8">
    <source>
        <dbReference type="Proteomes" id="UP000631114"/>
    </source>
</evidence>
<feature type="domain" description="Fe2OG dioxygenase" evidence="6">
    <location>
        <begin position="120"/>
        <end position="211"/>
    </location>
</feature>
<dbReference type="AlphaFoldDB" id="A0A835HRF4"/>
<gene>
    <name evidence="7" type="ORF">IFM89_017958</name>
</gene>
<keyword evidence="2 5" id="KW-0479">Metal-binding</keyword>
<dbReference type="Gene3D" id="2.60.120.330">
    <property type="entry name" value="B-lactam Antibiotic, Isopenicillin N Synthase, Chain"/>
    <property type="match status" value="2"/>
</dbReference>
<name>A0A835HRF4_9MAGN</name>
<keyword evidence="4 5" id="KW-0408">Iron</keyword>
<evidence type="ECO:0000259" key="6">
    <source>
        <dbReference type="PROSITE" id="PS51471"/>
    </source>
</evidence>
<evidence type="ECO:0000256" key="4">
    <source>
        <dbReference type="ARBA" id="ARBA00023004"/>
    </source>
</evidence>
<dbReference type="InterPro" id="IPR044861">
    <property type="entry name" value="IPNS-like_FE2OG_OXY"/>
</dbReference>
<dbReference type="GO" id="GO:0051213">
    <property type="term" value="F:dioxygenase activity"/>
    <property type="evidence" value="ECO:0007669"/>
    <property type="project" value="UniProtKB-ARBA"/>
</dbReference>
<dbReference type="OrthoDB" id="288590at2759"/>
<organism evidence="7 8">
    <name type="scientific">Coptis chinensis</name>
    <dbReference type="NCBI Taxonomy" id="261450"/>
    <lineage>
        <taxon>Eukaryota</taxon>
        <taxon>Viridiplantae</taxon>
        <taxon>Streptophyta</taxon>
        <taxon>Embryophyta</taxon>
        <taxon>Tracheophyta</taxon>
        <taxon>Spermatophyta</taxon>
        <taxon>Magnoliopsida</taxon>
        <taxon>Ranunculales</taxon>
        <taxon>Ranunculaceae</taxon>
        <taxon>Coptidoideae</taxon>
        <taxon>Coptis</taxon>
    </lineage>
</organism>
<comment type="similarity">
    <text evidence="1 5">Belongs to the iron/ascorbate-dependent oxidoreductase family.</text>
</comment>
<sequence>MKAFDDTKDGVKGLVDAGIVKVPRIFIDQLSLSDSVHHKVINSDITTEYQIPIIDLKDMEKQERLAKIVAEIRQASETWGFYQVVNYGISASILEEMLQGVHRFHEEPKEVKLREMDCVKGHVLLGHYYPACPQPELTMGTTKHSDPDFLTIFLQDHIGGLQVLHQNQWIDIPPVPGALLISNDKFVSVEHRVLANHIGPRVSAACFFTNLGQSTKTYGPIKELLSQENPAIYRETTLKEFVAYYDTKGLDGNSALTHFKI</sequence>
<comment type="caution">
    <text evidence="7">The sequence shown here is derived from an EMBL/GenBank/DDBJ whole genome shotgun (WGS) entry which is preliminary data.</text>
</comment>
<dbReference type="EMBL" id="JADFTS010000005">
    <property type="protein sequence ID" value="KAF9605615.1"/>
    <property type="molecule type" value="Genomic_DNA"/>
</dbReference>
<dbReference type="InterPro" id="IPR005123">
    <property type="entry name" value="Oxoglu/Fe-dep_dioxygenase_dom"/>
</dbReference>